<dbReference type="InterPro" id="IPR002701">
    <property type="entry name" value="CM_II_prokaryot"/>
</dbReference>
<comment type="function">
    <text evidence="2">Catalyzes the Claisen rearrangement of chorismate to prephenate and the decarboxylation/dehydration of prephenate to phenylpyruvate.</text>
</comment>
<evidence type="ECO:0000256" key="3">
    <source>
        <dbReference type="ARBA" id="ARBA00004496"/>
    </source>
</evidence>
<sequence>MSDGVLPTTTLLEIRQRIDSLDTKILELLTERAKCAESVGKIKRASGETDICFYRPEREAQILRRMLETNQGPLKNEQITRIYRAIISSCLGLEQCLHIAYLGPKGSYTEAAAQKHFSHGVKMLSLATISQVFREVEVGSVDYGVVPIENSSEGIVSHTLDLFVQSPLKICGEIHLPIHHSLMCQSDSLVYADVQTVYAHRQSLAQCRAWLDENVPNAERIAVSSNSEGARRVQTETNAVAIAGQVAAEFYKLHTLQENIEDNPNNTTRFLVIGDQEVAESGDDKTTLLVSAKNRSGALYHLLQPLKEHGLDMTRIESRPSKDSIWEYLFFMDIEGHTENENVKAALLELEQEAELIRILGSYPKAIV</sequence>
<dbReference type="EMBL" id="DRMS01000368">
    <property type="protein sequence ID" value="HFC93091.1"/>
    <property type="molecule type" value="Genomic_DNA"/>
</dbReference>
<dbReference type="PANTHER" id="PTHR21022:SF19">
    <property type="entry name" value="PREPHENATE DEHYDRATASE-RELATED"/>
    <property type="match status" value="1"/>
</dbReference>
<feature type="domain" description="Prephenate dehydratase" evidence="21">
    <location>
        <begin position="98"/>
        <end position="275"/>
    </location>
</feature>
<comment type="caution">
    <text evidence="23">The sequence shown here is derived from an EMBL/GenBank/DDBJ whole genome shotgun (WGS) entry which is preliminary data.</text>
</comment>
<dbReference type="UniPathway" id="UPA00121">
    <property type="reaction ID" value="UER00345"/>
</dbReference>
<evidence type="ECO:0000256" key="8">
    <source>
        <dbReference type="ARBA" id="ARBA00014401"/>
    </source>
</evidence>
<comment type="catalytic activity">
    <reaction evidence="18">
        <text>prephenate + H(+) = 3-phenylpyruvate + CO2 + H2O</text>
        <dbReference type="Rhea" id="RHEA:21648"/>
        <dbReference type="ChEBI" id="CHEBI:15377"/>
        <dbReference type="ChEBI" id="CHEBI:15378"/>
        <dbReference type="ChEBI" id="CHEBI:16526"/>
        <dbReference type="ChEBI" id="CHEBI:18005"/>
        <dbReference type="ChEBI" id="CHEBI:29934"/>
        <dbReference type="EC" id="4.2.1.51"/>
    </reaction>
</comment>
<evidence type="ECO:0000313" key="23">
    <source>
        <dbReference type="EMBL" id="HFC93091.1"/>
    </source>
</evidence>
<feature type="site" description="Essential for prephenate dehydratase activity" evidence="19">
    <location>
        <position position="268"/>
    </location>
</feature>
<dbReference type="CDD" id="cd13630">
    <property type="entry name" value="PBP2_PDT_1"/>
    <property type="match status" value="1"/>
</dbReference>
<accession>A0A7V2T0W2</accession>
<evidence type="ECO:0000256" key="13">
    <source>
        <dbReference type="ARBA" id="ARBA00023235"/>
    </source>
</evidence>
<keyword evidence="14 23" id="KW-0456">Lyase</keyword>
<dbReference type="CDD" id="cd04905">
    <property type="entry name" value="ACT_CM-PDT"/>
    <property type="match status" value="1"/>
</dbReference>
<evidence type="ECO:0000256" key="14">
    <source>
        <dbReference type="ARBA" id="ARBA00023239"/>
    </source>
</evidence>
<keyword evidence="10" id="KW-0028">Amino-acid biosynthesis</keyword>
<feature type="domain" description="ACT" evidence="22">
    <location>
        <begin position="287"/>
        <end position="364"/>
    </location>
</feature>
<proteinExistence type="predicted"/>
<dbReference type="Gene3D" id="3.40.190.10">
    <property type="entry name" value="Periplasmic binding protein-like II"/>
    <property type="match status" value="2"/>
</dbReference>
<dbReference type="Gene3D" id="1.20.59.10">
    <property type="entry name" value="Chorismate mutase"/>
    <property type="match status" value="1"/>
</dbReference>
<dbReference type="Proteomes" id="UP000885750">
    <property type="component" value="Unassembled WGS sequence"/>
</dbReference>
<dbReference type="FunFam" id="3.30.70.260:FF:000012">
    <property type="entry name" value="Prephenate dehydratase"/>
    <property type="match status" value="1"/>
</dbReference>
<dbReference type="PANTHER" id="PTHR21022">
    <property type="entry name" value="PREPHENATE DEHYDRATASE P PROTEIN"/>
    <property type="match status" value="1"/>
</dbReference>
<protein>
    <recommendedName>
        <fullName evidence="8">Bifunctional chorismate mutase/prephenate dehydratase</fullName>
        <ecNumber evidence="7">4.2.1.51</ecNumber>
        <ecNumber evidence="6">5.4.99.5</ecNumber>
    </recommendedName>
    <alternativeName>
        <fullName evidence="17">Chorismate mutase-prephenate dehydratase</fullName>
    </alternativeName>
    <alternativeName>
        <fullName evidence="16">p-protein</fullName>
    </alternativeName>
</protein>
<evidence type="ECO:0000256" key="19">
    <source>
        <dbReference type="PIRSR" id="PIRSR001500-2"/>
    </source>
</evidence>
<keyword evidence="11" id="KW-0057">Aromatic amino acid biosynthesis</keyword>
<dbReference type="InterPro" id="IPR008242">
    <property type="entry name" value="Chor_mutase/pphenate_deHydtase"/>
</dbReference>
<gene>
    <name evidence="23" type="primary">pheA</name>
    <name evidence="23" type="ORF">ENJ51_09795</name>
</gene>
<evidence type="ECO:0000256" key="5">
    <source>
        <dbReference type="ARBA" id="ARBA00004817"/>
    </source>
</evidence>
<evidence type="ECO:0000256" key="12">
    <source>
        <dbReference type="ARBA" id="ARBA00023222"/>
    </source>
</evidence>
<dbReference type="GO" id="GO:0004664">
    <property type="term" value="F:prephenate dehydratase activity"/>
    <property type="evidence" value="ECO:0007669"/>
    <property type="project" value="UniProtKB-EC"/>
</dbReference>
<dbReference type="InterPro" id="IPR001086">
    <property type="entry name" value="Preph_deHydtase"/>
</dbReference>
<dbReference type="SUPFAM" id="SSF53850">
    <property type="entry name" value="Periplasmic binding protein-like II"/>
    <property type="match status" value="1"/>
</dbReference>
<dbReference type="PROSITE" id="PS51168">
    <property type="entry name" value="CHORISMATE_MUT_2"/>
    <property type="match status" value="1"/>
</dbReference>
<evidence type="ECO:0000256" key="4">
    <source>
        <dbReference type="ARBA" id="ARBA00004741"/>
    </source>
</evidence>
<evidence type="ECO:0000256" key="1">
    <source>
        <dbReference type="ARBA" id="ARBA00000824"/>
    </source>
</evidence>
<dbReference type="AlphaFoldDB" id="A0A7V2T0W2"/>
<dbReference type="GO" id="GO:0005737">
    <property type="term" value="C:cytoplasm"/>
    <property type="evidence" value="ECO:0007669"/>
    <property type="project" value="UniProtKB-SubCell"/>
</dbReference>
<dbReference type="Pfam" id="PF01842">
    <property type="entry name" value="ACT"/>
    <property type="match status" value="1"/>
</dbReference>
<dbReference type="UniPathway" id="UPA00120">
    <property type="reaction ID" value="UER00203"/>
</dbReference>
<feature type="domain" description="Chorismate mutase" evidence="20">
    <location>
        <begin position="5"/>
        <end position="98"/>
    </location>
</feature>
<keyword evidence="13" id="KW-0413">Isomerase</keyword>
<evidence type="ECO:0000256" key="2">
    <source>
        <dbReference type="ARBA" id="ARBA00002364"/>
    </source>
</evidence>
<comment type="pathway">
    <text evidence="4">Amino-acid biosynthesis; L-phenylalanine biosynthesis; phenylpyruvate from prephenate: step 1/1.</text>
</comment>
<dbReference type="Pfam" id="PF01817">
    <property type="entry name" value="CM_2"/>
    <property type="match status" value="1"/>
</dbReference>
<dbReference type="FunFam" id="3.40.190.10:FF:000029">
    <property type="entry name" value="Chorismate mutase/Prephenate dehydratase"/>
    <property type="match status" value="1"/>
</dbReference>
<dbReference type="GO" id="GO:0004106">
    <property type="term" value="F:chorismate mutase activity"/>
    <property type="evidence" value="ECO:0007669"/>
    <property type="project" value="UniProtKB-EC"/>
</dbReference>
<dbReference type="Pfam" id="PF00800">
    <property type="entry name" value="PDT"/>
    <property type="match status" value="1"/>
</dbReference>
<dbReference type="PIRSF" id="PIRSF001500">
    <property type="entry name" value="Chor_mut_pdt_Ppr"/>
    <property type="match status" value="1"/>
</dbReference>
<dbReference type="PROSITE" id="PS51171">
    <property type="entry name" value="PREPHENATE_DEHYDR_3"/>
    <property type="match status" value="1"/>
</dbReference>
<dbReference type="PROSITE" id="PS00857">
    <property type="entry name" value="PREPHENATE_DEHYDR_1"/>
    <property type="match status" value="1"/>
</dbReference>
<evidence type="ECO:0000256" key="7">
    <source>
        <dbReference type="ARBA" id="ARBA00013147"/>
    </source>
</evidence>
<dbReference type="PROSITE" id="PS00858">
    <property type="entry name" value="PREPHENATE_DEHYDR_2"/>
    <property type="match status" value="1"/>
</dbReference>
<evidence type="ECO:0000259" key="21">
    <source>
        <dbReference type="PROSITE" id="PS51171"/>
    </source>
</evidence>
<dbReference type="InterPro" id="IPR018528">
    <property type="entry name" value="Preph_deHydtase_CS"/>
</dbReference>
<dbReference type="SMART" id="SM00830">
    <property type="entry name" value="CM_2"/>
    <property type="match status" value="1"/>
</dbReference>
<evidence type="ECO:0000256" key="10">
    <source>
        <dbReference type="ARBA" id="ARBA00022605"/>
    </source>
</evidence>
<comment type="subcellular location">
    <subcellularLocation>
        <location evidence="3">Cytoplasm</location>
    </subcellularLocation>
</comment>
<comment type="catalytic activity">
    <reaction evidence="1">
        <text>chorismate = prephenate</text>
        <dbReference type="Rhea" id="RHEA:13897"/>
        <dbReference type="ChEBI" id="CHEBI:29748"/>
        <dbReference type="ChEBI" id="CHEBI:29934"/>
        <dbReference type="EC" id="5.4.99.5"/>
    </reaction>
</comment>
<evidence type="ECO:0000256" key="17">
    <source>
        <dbReference type="ARBA" id="ARBA00031520"/>
    </source>
</evidence>
<dbReference type="InterPro" id="IPR045865">
    <property type="entry name" value="ACT-like_dom_sf"/>
</dbReference>
<dbReference type="Gene3D" id="3.30.70.260">
    <property type="match status" value="1"/>
</dbReference>
<keyword evidence="15" id="KW-0511">Multifunctional enzyme</keyword>
<evidence type="ECO:0000256" key="11">
    <source>
        <dbReference type="ARBA" id="ARBA00023141"/>
    </source>
</evidence>
<dbReference type="NCBIfam" id="TIGR01807">
    <property type="entry name" value="CM_P2"/>
    <property type="match status" value="1"/>
</dbReference>
<organism evidence="23">
    <name type="scientific">Leucothrix mucor</name>
    <dbReference type="NCBI Taxonomy" id="45248"/>
    <lineage>
        <taxon>Bacteria</taxon>
        <taxon>Pseudomonadati</taxon>
        <taxon>Pseudomonadota</taxon>
        <taxon>Gammaproteobacteria</taxon>
        <taxon>Thiotrichales</taxon>
        <taxon>Thiotrichaceae</taxon>
        <taxon>Leucothrix</taxon>
    </lineage>
</organism>
<dbReference type="InterPro" id="IPR036979">
    <property type="entry name" value="CM_dom_sf"/>
</dbReference>
<dbReference type="InterPro" id="IPR036263">
    <property type="entry name" value="Chorismate_II_sf"/>
</dbReference>
<comment type="pathway">
    <text evidence="5">Metabolic intermediate biosynthesis; prephenate biosynthesis; prephenate from chorismate: step 1/1.</text>
</comment>
<evidence type="ECO:0000259" key="20">
    <source>
        <dbReference type="PROSITE" id="PS51168"/>
    </source>
</evidence>
<evidence type="ECO:0000256" key="16">
    <source>
        <dbReference type="ARBA" id="ARBA00031175"/>
    </source>
</evidence>
<reference evidence="23" key="1">
    <citation type="journal article" date="2020" name="mSystems">
        <title>Genome- and Community-Level Interaction Insights into Carbon Utilization and Element Cycling Functions of Hydrothermarchaeota in Hydrothermal Sediment.</title>
        <authorList>
            <person name="Zhou Z."/>
            <person name="Liu Y."/>
            <person name="Xu W."/>
            <person name="Pan J."/>
            <person name="Luo Z.H."/>
            <person name="Li M."/>
        </authorList>
    </citation>
    <scope>NUCLEOTIDE SEQUENCE [LARGE SCALE GENOMIC DNA]</scope>
    <source>
        <strain evidence="23">HyVt-493</strain>
    </source>
</reference>
<name>A0A7V2T0W2_LEUMU</name>
<dbReference type="EC" id="4.2.1.51" evidence="7"/>
<dbReference type="EC" id="5.4.99.5" evidence="6"/>
<evidence type="ECO:0000256" key="6">
    <source>
        <dbReference type="ARBA" id="ARBA00012404"/>
    </source>
</evidence>
<dbReference type="InterPro" id="IPR010957">
    <property type="entry name" value="G/b/e-P-prot_chorismate_mutase"/>
</dbReference>
<dbReference type="GO" id="GO:0009094">
    <property type="term" value="P:L-phenylalanine biosynthetic process"/>
    <property type="evidence" value="ECO:0007669"/>
    <property type="project" value="UniProtKB-UniPathway"/>
</dbReference>
<evidence type="ECO:0000256" key="15">
    <source>
        <dbReference type="ARBA" id="ARBA00023268"/>
    </source>
</evidence>
<dbReference type="SUPFAM" id="SSF55021">
    <property type="entry name" value="ACT-like"/>
    <property type="match status" value="1"/>
</dbReference>
<dbReference type="PROSITE" id="PS51671">
    <property type="entry name" value="ACT"/>
    <property type="match status" value="1"/>
</dbReference>
<keyword evidence="12" id="KW-0584">Phenylalanine biosynthesis</keyword>
<dbReference type="SUPFAM" id="SSF48600">
    <property type="entry name" value="Chorismate mutase II"/>
    <property type="match status" value="1"/>
</dbReference>
<dbReference type="NCBIfam" id="NF008865">
    <property type="entry name" value="PRK11898.1"/>
    <property type="match status" value="1"/>
</dbReference>
<evidence type="ECO:0000259" key="22">
    <source>
        <dbReference type="PROSITE" id="PS51671"/>
    </source>
</evidence>
<keyword evidence="9" id="KW-0963">Cytoplasm</keyword>
<evidence type="ECO:0000256" key="18">
    <source>
        <dbReference type="ARBA" id="ARBA00047848"/>
    </source>
</evidence>
<dbReference type="InterPro" id="IPR002912">
    <property type="entry name" value="ACT_dom"/>
</dbReference>
<evidence type="ECO:0000256" key="9">
    <source>
        <dbReference type="ARBA" id="ARBA00022490"/>
    </source>
</evidence>
<dbReference type="GO" id="GO:0046417">
    <property type="term" value="P:chorismate metabolic process"/>
    <property type="evidence" value="ECO:0007669"/>
    <property type="project" value="InterPro"/>
</dbReference>